<dbReference type="Proteomes" id="UP001211907">
    <property type="component" value="Unassembled WGS sequence"/>
</dbReference>
<evidence type="ECO:0000256" key="4">
    <source>
        <dbReference type="ARBA" id="ARBA00023235"/>
    </source>
</evidence>
<feature type="active site" evidence="5">
    <location>
        <position position="125"/>
    </location>
</feature>
<evidence type="ECO:0000313" key="7">
    <source>
        <dbReference type="EMBL" id="KAJ3115051.1"/>
    </source>
</evidence>
<comment type="caution">
    <text evidence="7">The sequence shown here is derived from an EMBL/GenBank/DDBJ whole genome shotgun (WGS) entry which is preliminary data.</text>
</comment>
<accession>A0AAD5SWQ6</accession>
<dbReference type="PANTHER" id="PTHR11122:SF13">
    <property type="entry name" value="GLUCOSE-6-PHOSPHATE 1-EPIMERASE"/>
    <property type="match status" value="1"/>
</dbReference>
<evidence type="ECO:0000313" key="8">
    <source>
        <dbReference type="Proteomes" id="UP001211907"/>
    </source>
</evidence>
<dbReference type="GO" id="GO:0005737">
    <property type="term" value="C:cytoplasm"/>
    <property type="evidence" value="ECO:0007669"/>
    <property type="project" value="TreeGrafter"/>
</dbReference>
<feature type="binding site" evidence="6">
    <location>
        <position position="74"/>
    </location>
    <ligand>
        <name>substrate</name>
    </ligand>
</feature>
<dbReference type="InterPro" id="IPR025532">
    <property type="entry name" value="G6P_1-epimerase"/>
</dbReference>
<gene>
    <name evidence="7" type="ORF">HK100_001473</name>
</gene>
<dbReference type="PANTHER" id="PTHR11122">
    <property type="entry name" value="APOSPORY-ASSOCIATED PROTEIN C-RELATED"/>
    <property type="match status" value="1"/>
</dbReference>
<keyword evidence="4" id="KW-0413">Isomerase</keyword>
<evidence type="ECO:0000256" key="3">
    <source>
        <dbReference type="ARBA" id="ARBA00012083"/>
    </source>
</evidence>
<dbReference type="GO" id="GO:0005975">
    <property type="term" value="P:carbohydrate metabolic process"/>
    <property type="evidence" value="ECO:0007669"/>
    <property type="project" value="InterPro"/>
</dbReference>
<dbReference type="Gene3D" id="2.70.98.10">
    <property type="match status" value="1"/>
</dbReference>
<dbReference type="EMBL" id="JADGJH010001319">
    <property type="protein sequence ID" value="KAJ3115051.1"/>
    <property type="molecule type" value="Genomic_DNA"/>
</dbReference>
<feature type="active site" evidence="5">
    <location>
        <position position="229"/>
    </location>
</feature>
<keyword evidence="8" id="KW-1185">Reference proteome</keyword>
<dbReference type="SUPFAM" id="SSF74650">
    <property type="entry name" value="Galactose mutarotase-like"/>
    <property type="match status" value="1"/>
</dbReference>
<dbReference type="Pfam" id="PF01263">
    <property type="entry name" value="Aldose_epim"/>
    <property type="match status" value="2"/>
</dbReference>
<evidence type="ECO:0000256" key="2">
    <source>
        <dbReference type="ARBA" id="ARBA00005866"/>
    </source>
</evidence>
<dbReference type="InterPro" id="IPR014718">
    <property type="entry name" value="GH-type_carb-bd"/>
</dbReference>
<dbReference type="GO" id="GO:0030246">
    <property type="term" value="F:carbohydrate binding"/>
    <property type="evidence" value="ECO:0007669"/>
    <property type="project" value="InterPro"/>
</dbReference>
<dbReference type="CDD" id="cd09020">
    <property type="entry name" value="D-hex-6-P-epi_like"/>
    <property type="match status" value="1"/>
</dbReference>
<reference evidence="7" key="1">
    <citation type="submission" date="2020-05" db="EMBL/GenBank/DDBJ databases">
        <title>Phylogenomic resolution of chytrid fungi.</title>
        <authorList>
            <person name="Stajich J.E."/>
            <person name="Amses K."/>
            <person name="Simmons R."/>
            <person name="Seto K."/>
            <person name="Myers J."/>
            <person name="Bonds A."/>
            <person name="Quandt C.A."/>
            <person name="Barry K."/>
            <person name="Liu P."/>
            <person name="Grigoriev I."/>
            <person name="Longcore J.E."/>
            <person name="James T.Y."/>
        </authorList>
    </citation>
    <scope>NUCLEOTIDE SEQUENCE</scope>
    <source>
        <strain evidence="7">JEL0513</strain>
    </source>
</reference>
<feature type="binding site" evidence="6">
    <location>
        <position position="54"/>
    </location>
    <ligand>
        <name>substrate</name>
    </ligand>
</feature>
<dbReference type="AlphaFoldDB" id="A0AAD5SWQ6"/>
<dbReference type="InterPro" id="IPR008183">
    <property type="entry name" value="Aldose_1/G6P_1-epimerase"/>
</dbReference>
<proteinExistence type="inferred from homology"/>
<comment type="similarity">
    <text evidence="2">Belongs to the glucose-6-phosphate 1-epimerase family.</text>
</comment>
<dbReference type="PIRSF" id="PIRSF016020">
    <property type="entry name" value="PHexose_mutarotase"/>
    <property type="match status" value="1"/>
</dbReference>
<dbReference type="GO" id="GO:0047938">
    <property type="term" value="F:glucose-6-phosphate 1-epimerase activity"/>
    <property type="evidence" value="ECO:0007669"/>
    <property type="project" value="UniProtKB-EC"/>
</dbReference>
<protein>
    <recommendedName>
        <fullName evidence="3">glucose-6-phosphate 1-epimerase</fullName>
        <ecNumber evidence="3">5.1.3.15</ecNumber>
    </recommendedName>
</protein>
<dbReference type="EC" id="5.1.3.15" evidence="3"/>
<name>A0AAD5SWQ6_9FUNG</name>
<feature type="binding site" evidence="6">
    <location>
        <position position="79"/>
    </location>
    <ligand>
        <name>substrate</name>
    </ligand>
</feature>
<comment type="catalytic activity">
    <reaction evidence="1">
        <text>alpha-D-glucose 6-phosphate = beta-D-glucose 6-phosphate</text>
        <dbReference type="Rhea" id="RHEA:16249"/>
        <dbReference type="ChEBI" id="CHEBI:58225"/>
        <dbReference type="ChEBI" id="CHEBI:58247"/>
        <dbReference type="EC" id="5.1.3.15"/>
    </reaction>
</comment>
<sequence length="252" mass="27721">MGVTIAEDRVVLSTSTSSAVIYFTGATITSWVKAGREMIFLSNTAVLDGTKAIRGGIPLVFPHFGAKEGSKLPQHGFARLSSLKSLWPYDFKLIYTVTLTEDSLKSSLASHNTGSASFSFTSLFHSYFVVENISNARVKGLNGIKYNEIIRNKTDFPETSDLVGITEELDRRYFNVPSDAIAIVENGETVVSIKTKNFADVVVWNPWIEKSAGMSDFEEGGYKRMLCVEVGQIGTPVTLEPGENFVQEQILQ</sequence>
<evidence type="ECO:0000256" key="1">
    <source>
        <dbReference type="ARBA" id="ARBA00001096"/>
    </source>
</evidence>
<evidence type="ECO:0000256" key="5">
    <source>
        <dbReference type="PIRSR" id="PIRSR016020-1"/>
    </source>
</evidence>
<dbReference type="InterPro" id="IPR011013">
    <property type="entry name" value="Gal_mutarotase_sf_dom"/>
</dbReference>
<organism evidence="7 8">
    <name type="scientific">Physocladia obscura</name>
    <dbReference type="NCBI Taxonomy" id="109957"/>
    <lineage>
        <taxon>Eukaryota</taxon>
        <taxon>Fungi</taxon>
        <taxon>Fungi incertae sedis</taxon>
        <taxon>Chytridiomycota</taxon>
        <taxon>Chytridiomycota incertae sedis</taxon>
        <taxon>Chytridiomycetes</taxon>
        <taxon>Chytridiales</taxon>
        <taxon>Chytriomycetaceae</taxon>
        <taxon>Physocladia</taxon>
    </lineage>
</organism>
<evidence type="ECO:0000256" key="6">
    <source>
        <dbReference type="PIRSR" id="PIRSR016020-2"/>
    </source>
</evidence>